<gene>
    <name evidence="2" type="ORF">LEP1GSC024_4475</name>
</gene>
<sequence>MLRQIMLIKRDDTSETYKSIFYFLKLFVILMKRIADNFLNISILFNTIIFLVILVFPVRSENSFQLDVRTILDRAEKNSPLLLSLNADLESLFYQRKQQGKTQNPSLTLDYGRRSAANESGSEYALQFEQPVYFPGRKELHQLLVDNDSKIKEIQLQEASNSIRFNALKFAYRYLVSAGKKNHVKERLKRLSILESYISARPFITPQSKTDLFIIQRKILALRKHFNDLELDANKQYEAMNLYLMFETVPSFRIPFFTEGVKFDFNELQNKAISQNLTLMAAKGEIEKAKTELNLASLEKYPDYSIISQVGEDRSGVANRFYDFGFKFRIPVWDRFQNKISAAEVNVKSKQEIFHHQENIIKTAFKQAFLDYEQSKINLKLFNLSKLDEIEKDLIYADVEFKKGRILMISYLELENQLHETHHAILDAQVAHLEALLNLLYITNEKEIIGTLQHAVQTFEYQLK</sequence>
<proteinExistence type="predicted"/>
<protein>
    <submittedName>
        <fullName evidence="2">Outer membrane efflux protein</fullName>
    </submittedName>
</protein>
<name>M6Y698_9LEPT</name>
<evidence type="ECO:0000313" key="3">
    <source>
        <dbReference type="Proteomes" id="UP000012138"/>
    </source>
</evidence>
<dbReference type="PANTHER" id="PTHR30203:SF24">
    <property type="entry name" value="BLR4935 PROTEIN"/>
    <property type="match status" value="1"/>
</dbReference>
<reference evidence="2 3" key="1">
    <citation type="submission" date="2013-01" db="EMBL/GenBank/DDBJ databases">
        <authorList>
            <person name="Harkins D.M."/>
            <person name="Durkin A.S."/>
            <person name="Brinkac L.M."/>
            <person name="Haft D.H."/>
            <person name="Selengut J.D."/>
            <person name="Sanka R."/>
            <person name="DePew J."/>
            <person name="Purushe J."/>
            <person name="Whelen A.C."/>
            <person name="Vinetz J.M."/>
            <person name="Sutton G.G."/>
            <person name="Nierman W.C."/>
            <person name="Fouts D.E."/>
        </authorList>
    </citation>
    <scope>NUCLEOTIDE SEQUENCE [LARGE SCALE GENOMIC DNA]</scope>
    <source>
        <strain evidence="2 3">2001034031</strain>
    </source>
</reference>
<dbReference type="EMBL" id="AKXB02000075">
    <property type="protein sequence ID" value="EMO89857.1"/>
    <property type="molecule type" value="Genomic_DNA"/>
</dbReference>
<dbReference type="Proteomes" id="UP000012138">
    <property type="component" value="Unassembled WGS sequence"/>
</dbReference>
<dbReference type="Gene3D" id="1.20.1600.10">
    <property type="entry name" value="Outer membrane efflux proteins (OEP)"/>
    <property type="match status" value="1"/>
</dbReference>
<dbReference type="InterPro" id="IPR010131">
    <property type="entry name" value="MdtP/NodT-like"/>
</dbReference>
<comment type="caution">
    <text evidence="2">The sequence shown here is derived from an EMBL/GenBank/DDBJ whole genome shotgun (WGS) entry which is preliminary data.</text>
</comment>
<organism evidence="2 3">
    <name type="scientific">Leptospira noguchii str. 2001034031</name>
    <dbReference type="NCBI Taxonomy" id="1193053"/>
    <lineage>
        <taxon>Bacteria</taxon>
        <taxon>Pseudomonadati</taxon>
        <taxon>Spirochaetota</taxon>
        <taxon>Spirochaetia</taxon>
        <taxon>Leptospirales</taxon>
        <taxon>Leptospiraceae</taxon>
        <taxon>Leptospira</taxon>
    </lineage>
</organism>
<dbReference type="GO" id="GO:0015562">
    <property type="term" value="F:efflux transmembrane transporter activity"/>
    <property type="evidence" value="ECO:0007669"/>
    <property type="project" value="InterPro"/>
</dbReference>
<evidence type="ECO:0000256" key="1">
    <source>
        <dbReference type="SAM" id="Phobius"/>
    </source>
</evidence>
<evidence type="ECO:0000313" key="2">
    <source>
        <dbReference type="EMBL" id="EMO89857.1"/>
    </source>
</evidence>
<keyword evidence="1" id="KW-1133">Transmembrane helix</keyword>
<keyword evidence="1" id="KW-0812">Transmembrane</keyword>
<dbReference type="PANTHER" id="PTHR30203">
    <property type="entry name" value="OUTER MEMBRANE CATION EFFLUX PROTEIN"/>
    <property type="match status" value="1"/>
</dbReference>
<keyword evidence="1" id="KW-0472">Membrane</keyword>
<feature type="transmembrane region" description="Helical" evidence="1">
    <location>
        <begin position="38"/>
        <end position="58"/>
    </location>
</feature>
<dbReference type="AlphaFoldDB" id="M6Y698"/>
<dbReference type="SUPFAM" id="SSF56954">
    <property type="entry name" value="Outer membrane efflux proteins (OEP)"/>
    <property type="match status" value="1"/>
</dbReference>
<accession>M6Y698</accession>